<protein>
    <recommendedName>
        <fullName evidence="2">Biotin transporter</fullName>
    </recommendedName>
</protein>
<reference evidence="4" key="1">
    <citation type="journal article" date="2021" name="PeerJ">
        <title>Extensive microbial diversity within the chicken gut microbiome revealed by metagenomics and culture.</title>
        <authorList>
            <person name="Gilroy R."/>
            <person name="Ravi A."/>
            <person name="Getino M."/>
            <person name="Pursley I."/>
            <person name="Horton D.L."/>
            <person name="Alikhan N.F."/>
            <person name="Baker D."/>
            <person name="Gharbi K."/>
            <person name="Hall N."/>
            <person name="Watson M."/>
            <person name="Adriaenssens E.M."/>
            <person name="Foster-Nyarko E."/>
            <person name="Jarju S."/>
            <person name="Secka A."/>
            <person name="Antonio M."/>
            <person name="Oren A."/>
            <person name="Chaudhuri R.R."/>
            <person name="La Ragione R."/>
            <person name="Hildebrand F."/>
            <person name="Pallen M.J."/>
        </authorList>
    </citation>
    <scope>NUCLEOTIDE SEQUENCE</scope>
    <source>
        <strain evidence="4">CHK185-1770</strain>
    </source>
</reference>
<dbReference type="PIRSF" id="PIRSF016661">
    <property type="entry name" value="BioY"/>
    <property type="match status" value="1"/>
</dbReference>
<keyword evidence="3" id="KW-0812">Transmembrane</keyword>
<keyword evidence="3" id="KW-1133">Transmembrane helix</keyword>
<keyword evidence="2 3" id="KW-0472">Membrane</keyword>
<feature type="transmembrane region" description="Helical" evidence="3">
    <location>
        <begin position="84"/>
        <end position="100"/>
    </location>
</feature>
<evidence type="ECO:0000313" key="5">
    <source>
        <dbReference type="Proteomes" id="UP000826793"/>
    </source>
</evidence>
<comment type="similarity">
    <text evidence="1 2">Belongs to the BioY family.</text>
</comment>
<dbReference type="Gene3D" id="1.10.1760.20">
    <property type="match status" value="1"/>
</dbReference>
<dbReference type="PANTHER" id="PTHR34295">
    <property type="entry name" value="BIOTIN TRANSPORTER BIOY"/>
    <property type="match status" value="1"/>
</dbReference>
<feature type="transmembrane region" description="Helical" evidence="3">
    <location>
        <begin position="135"/>
        <end position="160"/>
    </location>
</feature>
<accession>A0A9D2MX04</accession>
<dbReference type="GO" id="GO:0005886">
    <property type="term" value="C:plasma membrane"/>
    <property type="evidence" value="ECO:0007669"/>
    <property type="project" value="UniProtKB-SubCell"/>
</dbReference>
<name>A0A9D2MX04_9FIRM</name>
<dbReference type="Pfam" id="PF02632">
    <property type="entry name" value="BioY"/>
    <property type="match status" value="1"/>
</dbReference>
<dbReference type="PANTHER" id="PTHR34295:SF1">
    <property type="entry name" value="BIOTIN TRANSPORTER BIOY"/>
    <property type="match status" value="1"/>
</dbReference>
<dbReference type="InterPro" id="IPR003784">
    <property type="entry name" value="BioY"/>
</dbReference>
<evidence type="ECO:0000256" key="3">
    <source>
        <dbReference type="SAM" id="Phobius"/>
    </source>
</evidence>
<reference evidence="4" key="2">
    <citation type="submission" date="2021-04" db="EMBL/GenBank/DDBJ databases">
        <authorList>
            <person name="Gilroy R."/>
        </authorList>
    </citation>
    <scope>NUCLEOTIDE SEQUENCE</scope>
    <source>
        <strain evidence="4">CHK185-1770</strain>
    </source>
</reference>
<evidence type="ECO:0000313" key="4">
    <source>
        <dbReference type="EMBL" id="HJB98541.1"/>
    </source>
</evidence>
<keyword evidence="2" id="KW-1003">Cell membrane</keyword>
<comment type="caution">
    <text evidence="4">The sequence shown here is derived from an EMBL/GenBank/DDBJ whole genome shotgun (WGS) entry which is preliminary data.</text>
</comment>
<dbReference type="EMBL" id="DWXG01000066">
    <property type="protein sequence ID" value="HJB98541.1"/>
    <property type="molecule type" value="Genomic_DNA"/>
</dbReference>
<keyword evidence="2" id="KW-0813">Transport</keyword>
<organism evidence="4 5">
    <name type="scientific">Candidatus Acutalibacter pullicola</name>
    <dbReference type="NCBI Taxonomy" id="2838417"/>
    <lineage>
        <taxon>Bacteria</taxon>
        <taxon>Bacillati</taxon>
        <taxon>Bacillota</taxon>
        <taxon>Clostridia</taxon>
        <taxon>Eubacteriales</taxon>
        <taxon>Acutalibacteraceae</taxon>
        <taxon>Acutalibacter</taxon>
    </lineage>
</organism>
<dbReference type="Proteomes" id="UP000826793">
    <property type="component" value="Unassembled WGS sequence"/>
</dbReference>
<feature type="transmembrane region" description="Helical" evidence="3">
    <location>
        <begin position="107"/>
        <end position="129"/>
    </location>
</feature>
<sequence>MQRTVLTGVFAALLAVLSQIAIPLPTGVPITLQTFAVALCGYVLGPGMGALSVGVYLALGAVGLPVFAGFSGGVGAFVGMTGGYLWAFLPMAYLCGLGAAQGKKLVALALGVAGLVVCHVCGAVQFALVQSVSPLQAFLIASLPYLLKDVVSVVAAYGAARAILFSLKKAKLGNAL</sequence>
<comment type="subcellular location">
    <subcellularLocation>
        <location evidence="2">Cell membrane</location>
        <topology evidence="2">Multi-pass membrane protein</topology>
    </subcellularLocation>
</comment>
<gene>
    <name evidence="4" type="ORF">H9710_08190</name>
</gene>
<evidence type="ECO:0000256" key="2">
    <source>
        <dbReference type="PIRNR" id="PIRNR016661"/>
    </source>
</evidence>
<evidence type="ECO:0000256" key="1">
    <source>
        <dbReference type="ARBA" id="ARBA00010692"/>
    </source>
</evidence>
<dbReference type="GO" id="GO:0015225">
    <property type="term" value="F:biotin transmembrane transporter activity"/>
    <property type="evidence" value="ECO:0007669"/>
    <property type="project" value="UniProtKB-UniRule"/>
</dbReference>
<dbReference type="AlphaFoldDB" id="A0A9D2MX04"/>
<proteinExistence type="inferred from homology"/>